<reference evidence="1" key="1">
    <citation type="submission" date="2023-11" db="EMBL/GenBank/DDBJ databases">
        <authorList>
            <person name="Poullet M."/>
        </authorList>
    </citation>
    <scope>NUCLEOTIDE SEQUENCE</scope>
    <source>
        <strain evidence="1">E1834</strain>
    </source>
</reference>
<protein>
    <submittedName>
        <fullName evidence="1">Uncharacterized protein</fullName>
    </submittedName>
</protein>
<keyword evidence="2" id="KW-1185">Reference proteome</keyword>
<comment type="caution">
    <text evidence="1">The sequence shown here is derived from an EMBL/GenBank/DDBJ whole genome shotgun (WGS) entry which is preliminary data.</text>
</comment>
<sequence length="201" mass="23675">MGGLKDYDTDNEFKTNRARLFSKFLSNKEDVCVENEEDNEEEGEVVVVEEDVKENPWQKAYNAFKRQLSGKKQGFLKKQESLKTQGSFKKEEPLTRHESLKKLGSWKKQNSLKTQGSFNETLKNQGSLKTQGSFIESLKKQNSFSLKNFKPNWKDVVKYTTRLNDICKVFKMKDVDNLLLTKKDKFYFDIEHRKNLRKLNR</sequence>
<name>A0ACB0ZZQ5_MELEN</name>
<gene>
    <name evidence="1" type="ORF">MENTE1834_LOCUS32048</name>
</gene>
<evidence type="ECO:0000313" key="2">
    <source>
        <dbReference type="Proteomes" id="UP001497535"/>
    </source>
</evidence>
<dbReference type="Proteomes" id="UP001497535">
    <property type="component" value="Unassembled WGS sequence"/>
</dbReference>
<accession>A0ACB0ZZQ5</accession>
<proteinExistence type="predicted"/>
<dbReference type="EMBL" id="CAVMJV010000054">
    <property type="protein sequence ID" value="CAK5084649.1"/>
    <property type="molecule type" value="Genomic_DNA"/>
</dbReference>
<organism evidence="1 2">
    <name type="scientific">Meloidogyne enterolobii</name>
    <name type="common">Root-knot nematode worm</name>
    <name type="synonym">Meloidogyne mayaguensis</name>
    <dbReference type="NCBI Taxonomy" id="390850"/>
    <lineage>
        <taxon>Eukaryota</taxon>
        <taxon>Metazoa</taxon>
        <taxon>Ecdysozoa</taxon>
        <taxon>Nematoda</taxon>
        <taxon>Chromadorea</taxon>
        <taxon>Rhabditida</taxon>
        <taxon>Tylenchina</taxon>
        <taxon>Tylenchomorpha</taxon>
        <taxon>Tylenchoidea</taxon>
        <taxon>Meloidogynidae</taxon>
        <taxon>Meloidogyninae</taxon>
        <taxon>Meloidogyne</taxon>
    </lineage>
</organism>
<evidence type="ECO:0000313" key="1">
    <source>
        <dbReference type="EMBL" id="CAK5084649.1"/>
    </source>
</evidence>